<dbReference type="InterPro" id="IPR012338">
    <property type="entry name" value="Beta-lactam/transpept-like"/>
</dbReference>
<protein>
    <submittedName>
        <fullName evidence="2">Serine hydrolase</fullName>
    </submittedName>
</protein>
<dbReference type="Gene3D" id="3.40.710.10">
    <property type="entry name" value="DD-peptidase/beta-lactamase superfamily"/>
    <property type="match status" value="1"/>
</dbReference>
<dbReference type="PANTHER" id="PTHR46825:SF15">
    <property type="entry name" value="BETA-LACTAMASE-RELATED DOMAIN-CONTAINING PROTEIN"/>
    <property type="match status" value="1"/>
</dbReference>
<evidence type="ECO:0000259" key="1">
    <source>
        <dbReference type="Pfam" id="PF00144"/>
    </source>
</evidence>
<evidence type="ECO:0000313" key="2">
    <source>
        <dbReference type="EMBL" id="MCY1720231.1"/>
    </source>
</evidence>
<keyword evidence="3" id="KW-1185">Reference proteome</keyword>
<comment type="caution">
    <text evidence="2">The sequence shown here is derived from an EMBL/GenBank/DDBJ whole genome shotgun (WGS) entry which is preliminary data.</text>
</comment>
<proteinExistence type="predicted"/>
<gene>
    <name evidence="2" type="ORF">OU798_07745</name>
</gene>
<organism evidence="2 3">
    <name type="scientific">Draconibacterium aestuarii</name>
    <dbReference type="NCBI Taxonomy" id="2998507"/>
    <lineage>
        <taxon>Bacteria</taxon>
        <taxon>Pseudomonadati</taxon>
        <taxon>Bacteroidota</taxon>
        <taxon>Bacteroidia</taxon>
        <taxon>Marinilabiliales</taxon>
        <taxon>Prolixibacteraceae</taxon>
        <taxon>Draconibacterium</taxon>
    </lineage>
</organism>
<dbReference type="GO" id="GO:0016787">
    <property type="term" value="F:hydrolase activity"/>
    <property type="evidence" value="ECO:0007669"/>
    <property type="project" value="UniProtKB-KW"/>
</dbReference>
<dbReference type="RefSeq" id="WP_343332564.1">
    <property type="nucleotide sequence ID" value="NZ_JAPOHD010000013.1"/>
</dbReference>
<dbReference type="PANTHER" id="PTHR46825">
    <property type="entry name" value="D-ALANYL-D-ALANINE-CARBOXYPEPTIDASE/ENDOPEPTIDASE AMPH"/>
    <property type="match status" value="1"/>
</dbReference>
<accession>A0A9X3F431</accession>
<evidence type="ECO:0000313" key="3">
    <source>
        <dbReference type="Proteomes" id="UP001145087"/>
    </source>
</evidence>
<name>A0A9X3F431_9BACT</name>
<reference evidence="2" key="1">
    <citation type="submission" date="2022-11" db="EMBL/GenBank/DDBJ databases">
        <title>Marilongibacter aestuarii gen. nov., sp. nov., isolated from tidal flat sediment.</title>
        <authorList>
            <person name="Jiayan W."/>
        </authorList>
    </citation>
    <scope>NUCLEOTIDE SEQUENCE</scope>
    <source>
        <strain evidence="2">Z1-6</strain>
    </source>
</reference>
<dbReference type="Pfam" id="PF00144">
    <property type="entry name" value="Beta-lactamase"/>
    <property type="match status" value="1"/>
</dbReference>
<sequence length="420" mass="47349">MMKKRYYFVLVIVLMTVFAFTLKSFVQLPVEEEKVEVINEEPEYDPVVEIKNTLSQFDSILDENLKQSGTVGAAAVVTYKGQIVLVKCFGVRKAGEKIPVNKNTVFRLASVSKSITGVLAGILDDEHIINLDDKVVDFLPDFRLKTLENTQQLTVRHLLSHTSGLIPHAYDLMVEDHVPLEKIIERLNEVEVTAAPGQLYGYQNVVYSIYDLITASKTHKSFNSVIEEKVFEPFGMKDASTGFEAFKNNENKAYPHYNRGHNHFSPMRLNDRYYNTTPAAGINASISDLGQFLVALTDNNSKVISEDARQTIFTPQVKSPLKRTYFRSWGHGIQSKQYSIGWRIVNYKGRKIAYHGGYVLGYKAEIALCEEEEIGIALLSNSPNSSTAQNIPAFLNMMFEEKDKLALENNTEENHAADNS</sequence>
<feature type="domain" description="Beta-lactamase-related" evidence="1">
    <location>
        <begin position="57"/>
        <end position="385"/>
    </location>
</feature>
<dbReference type="InterPro" id="IPR050491">
    <property type="entry name" value="AmpC-like"/>
</dbReference>
<dbReference type="EMBL" id="JAPOHD010000013">
    <property type="protein sequence ID" value="MCY1720231.1"/>
    <property type="molecule type" value="Genomic_DNA"/>
</dbReference>
<dbReference type="InterPro" id="IPR001466">
    <property type="entry name" value="Beta-lactam-related"/>
</dbReference>
<dbReference type="Proteomes" id="UP001145087">
    <property type="component" value="Unassembled WGS sequence"/>
</dbReference>
<dbReference type="AlphaFoldDB" id="A0A9X3F431"/>
<dbReference type="SUPFAM" id="SSF56601">
    <property type="entry name" value="beta-lactamase/transpeptidase-like"/>
    <property type="match status" value="1"/>
</dbReference>
<keyword evidence="2" id="KW-0378">Hydrolase</keyword>